<accession>A0AAD9MID6</accession>
<name>A0AAD9MID6_PROWI</name>
<dbReference type="EMBL" id="JASFZW010000002">
    <property type="protein sequence ID" value="KAK2080009.1"/>
    <property type="molecule type" value="Genomic_DNA"/>
</dbReference>
<evidence type="ECO:0000259" key="3">
    <source>
        <dbReference type="Pfam" id="PF03109"/>
    </source>
</evidence>
<evidence type="ECO:0000313" key="4">
    <source>
        <dbReference type="EMBL" id="KAK2080009.1"/>
    </source>
</evidence>
<keyword evidence="2" id="KW-1133">Transmembrane helix</keyword>
<keyword evidence="5" id="KW-1185">Reference proteome</keyword>
<dbReference type="InterPro" id="IPR004147">
    <property type="entry name" value="ABC1_dom"/>
</dbReference>
<feature type="transmembrane region" description="Helical" evidence="2">
    <location>
        <begin position="156"/>
        <end position="178"/>
    </location>
</feature>
<gene>
    <name evidence="4" type="ORF">QBZ16_002404</name>
</gene>
<comment type="caution">
    <text evidence="4">The sequence shown here is derived from an EMBL/GenBank/DDBJ whole genome shotgun (WGS) entry which is preliminary data.</text>
</comment>
<proteinExistence type="predicted"/>
<dbReference type="AlphaFoldDB" id="A0AAD9MID6"/>
<dbReference type="PANTHER" id="PTHR45890">
    <property type="entry name" value="AARF DOMAIN CONTAINING KINASE 2 (PREDICTED)"/>
    <property type="match status" value="1"/>
</dbReference>
<dbReference type="SUPFAM" id="SSF56112">
    <property type="entry name" value="Protein kinase-like (PK-like)"/>
    <property type="match status" value="1"/>
</dbReference>
<feature type="region of interest" description="Disordered" evidence="1">
    <location>
        <begin position="316"/>
        <end position="339"/>
    </location>
</feature>
<evidence type="ECO:0000256" key="1">
    <source>
        <dbReference type="SAM" id="MobiDB-lite"/>
    </source>
</evidence>
<feature type="domain" description="ABC1 atypical kinase-like" evidence="3">
    <location>
        <begin position="233"/>
        <end position="292"/>
    </location>
</feature>
<reference evidence="4" key="1">
    <citation type="submission" date="2021-01" db="EMBL/GenBank/DDBJ databases">
        <authorList>
            <person name="Eckstrom K.M.E."/>
        </authorList>
    </citation>
    <scope>NUCLEOTIDE SEQUENCE</scope>
    <source>
        <strain evidence="4">UVCC 0001</strain>
    </source>
</reference>
<keyword evidence="2" id="KW-0812">Transmembrane</keyword>
<dbReference type="Pfam" id="PF03109">
    <property type="entry name" value="ABC1"/>
    <property type="match status" value="2"/>
</dbReference>
<evidence type="ECO:0000313" key="5">
    <source>
        <dbReference type="Proteomes" id="UP001255856"/>
    </source>
</evidence>
<organism evidence="4 5">
    <name type="scientific">Prototheca wickerhamii</name>
    <dbReference type="NCBI Taxonomy" id="3111"/>
    <lineage>
        <taxon>Eukaryota</taxon>
        <taxon>Viridiplantae</taxon>
        <taxon>Chlorophyta</taxon>
        <taxon>core chlorophytes</taxon>
        <taxon>Trebouxiophyceae</taxon>
        <taxon>Chlorellales</taxon>
        <taxon>Chlorellaceae</taxon>
        <taxon>Prototheca</taxon>
    </lineage>
</organism>
<protein>
    <recommendedName>
        <fullName evidence="3">ABC1 atypical kinase-like domain-containing protein</fullName>
    </recommendedName>
</protein>
<dbReference type="PANTHER" id="PTHR45890:SF1">
    <property type="entry name" value="AARF DOMAIN CONTAINING KINASE 2"/>
    <property type="match status" value="1"/>
</dbReference>
<dbReference type="InterPro" id="IPR052402">
    <property type="entry name" value="ADCK_kinase"/>
</dbReference>
<feature type="compositionally biased region" description="Polar residues" evidence="1">
    <location>
        <begin position="328"/>
        <end position="339"/>
    </location>
</feature>
<keyword evidence="2" id="KW-0472">Membrane</keyword>
<feature type="domain" description="ABC1 atypical kinase-like" evidence="3">
    <location>
        <begin position="360"/>
        <end position="595"/>
    </location>
</feature>
<dbReference type="InterPro" id="IPR011009">
    <property type="entry name" value="Kinase-like_dom_sf"/>
</dbReference>
<dbReference type="Proteomes" id="UP001255856">
    <property type="component" value="Unassembled WGS sequence"/>
</dbReference>
<sequence length="718" mass="76723">MRRSIGTLARTAQLSLKSGSTTAAAEHGVGRDLERIPDLVRDIWGRHSESVLARLRDHGLCVRQLVQRWEAAELRLIAVANSLASHSGQRVVGVGFPLLASHAVGGSLLAHAYSSRRGNSYVVPLSTSKAPLNKNAGISADLGFVQRMLRAAVRALLVEIALAARAAFLGALFLPAVLSCPLLYCGDAARAAWLRLLRGTLARAGPAFIKWAQWAATRPDLFPADACAELAELQTGAPEHDWASTREAVERSFGVPMETLFDSFERRPVASGSIAQVHRARLSAAGAALAVKGGAGFSGLVAEEERDGVERSIEGENGVHDADGAHRASTTGTDHLHAPSTSCASKNAFAGLPATVQRRARLSFAPGATVAVKVRHPAVTELIERDIALLRRAARALEALGFGGQLRESVMQFGGPLREQLDLRVEAQHLRRFARNFSGWRGVRFPLPAGPALAAPEALVESFEEGELISRYISQGDADEAATPVVAWVKRRLAGLGLACYLKMLLRDNFVHADMHPGNILVALEEPAAAAGADRLSQLWAGARSRVLGWAGVDARVPRLVLLDVGMTAALSDRDRARLVDFFRELTRMDGRAVADAIMGFAAEPPPAARAEGLRRDLGGLFAGLDPDALRANTSAVVADLMDAIRRHGVQLEGVVTTVIITTCVLEGWSTKLDPGIRIMESLRDILPQAWHERAGRALDASFDHALTPLSSLAVACA</sequence>
<evidence type="ECO:0000256" key="2">
    <source>
        <dbReference type="SAM" id="Phobius"/>
    </source>
</evidence>
<feature type="compositionally biased region" description="Basic and acidic residues" evidence="1">
    <location>
        <begin position="316"/>
        <end position="326"/>
    </location>
</feature>